<evidence type="ECO:0000259" key="2">
    <source>
        <dbReference type="Pfam" id="PF00582"/>
    </source>
</evidence>
<dbReference type="InterPro" id="IPR014729">
    <property type="entry name" value="Rossmann-like_a/b/a_fold"/>
</dbReference>
<comment type="caution">
    <text evidence="3">The sequence shown here is derived from an EMBL/GenBank/DDBJ whole genome shotgun (WGS) entry which is preliminary data.</text>
</comment>
<dbReference type="CDD" id="cd00293">
    <property type="entry name" value="USP-like"/>
    <property type="match status" value="1"/>
</dbReference>
<reference evidence="3 4" key="1">
    <citation type="submission" date="2020-08" db="EMBL/GenBank/DDBJ databases">
        <title>Genomic Encyclopedia of Type Strains, Phase IV (KMG-IV): sequencing the most valuable type-strain genomes for metagenomic binning, comparative biology and taxonomic classification.</title>
        <authorList>
            <person name="Goeker M."/>
        </authorList>
    </citation>
    <scope>NUCLEOTIDE SEQUENCE [LARGE SCALE GENOMIC DNA]</scope>
    <source>
        <strain evidence="3 4">DSM 24661</strain>
    </source>
</reference>
<comment type="similarity">
    <text evidence="1">Belongs to the universal stress protein A family.</text>
</comment>
<name>A0A840UDD1_9FIRM</name>
<dbReference type="InterPro" id="IPR006016">
    <property type="entry name" value="UspA"/>
</dbReference>
<dbReference type="PANTHER" id="PTHR46268:SF6">
    <property type="entry name" value="UNIVERSAL STRESS PROTEIN UP12"/>
    <property type="match status" value="1"/>
</dbReference>
<dbReference type="EMBL" id="JACHFH010000008">
    <property type="protein sequence ID" value="MBB5335741.1"/>
    <property type="molecule type" value="Genomic_DNA"/>
</dbReference>
<dbReference type="AlphaFoldDB" id="A0A840UDD1"/>
<sequence length="143" mass="15577">MREFKSILVPIDGSAHSEHALQQAKYIAGLSNAALTILYVIDLNTAVTAFERLSMNTYIPDDIDAQGKEVLEKAKGIIGDLPNTDYELRVGDPAKIILSYSKDKNMDLIVMGSRGLGAIKQIIMGSVSQYLATHAECPVLVVR</sequence>
<evidence type="ECO:0000313" key="4">
    <source>
        <dbReference type="Proteomes" id="UP000559117"/>
    </source>
</evidence>
<evidence type="ECO:0000256" key="1">
    <source>
        <dbReference type="ARBA" id="ARBA00008791"/>
    </source>
</evidence>
<dbReference type="PRINTS" id="PR01438">
    <property type="entry name" value="UNVRSLSTRESS"/>
</dbReference>
<evidence type="ECO:0000313" key="3">
    <source>
        <dbReference type="EMBL" id="MBB5335741.1"/>
    </source>
</evidence>
<keyword evidence="4" id="KW-1185">Reference proteome</keyword>
<accession>A0A840UDD1</accession>
<dbReference type="Pfam" id="PF00582">
    <property type="entry name" value="Usp"/>
    <property type="match status" value="1"/>
</dbReference>
<gene>
    <name evidence="3" type="ORF">HNR32_000875</name>
</gene>
<proteinExistence type="inferred from homology"/>
<dbReference type="PANTHER" id="PTHR46268">
    <property type="entry name" value="STRESS RESPONSE PROTEIN NHAX"/>
    <property type="match status" value="1"/>
</dbReference>
<dbReference type="InterPro" id="IPR006015">
    <property type="entry name" value="Universal_stress_UspA"/>
</dbReference>
<protein>
    <submittedName>
        <fullName evidence="3">Nucleotide-binding universal stress UspA family protein</fullName>
    </submittedName>
</protein>
<dbReference type="RefSeq" id="WP_183860012.1">
    <property type="nucleotide sequence ID" value="NZ_JACHFH010000008.1"/>
</dbReference>
<organism evidence="3 4">
    <name type="scientific">Pectinatus brassicae</name>
    <dbReference type="NCBI Taxonomy" id="862415"/>
    <lineage>
        <taxon>Bacteria</taxon>
        <taxon>Bacillati</taxon>
        <taxon>Bacillota</taxon>
        <taxon>Negativicutes</taxon>
        <taxon>Selenomonadales</taxon>
        <taxon>Selenomonadaceae</taxon>
        <taxon>Pectinatus</taxon>
    </lineage>
</organism>
<dbReference type="SUPFAM" id="SSF52402">
    <property type="entry name" value="Adenine nucleotide alpha hydrolases-like"/>
    <property type="match status" value="1"/>
</dbReference>
<dbReference type="Gene3D" id="3.40.50.620">
    <property type="entry name" value="HUPs"/>
    <property type="match status" value="1"/>
</dbReference>
<dbReference type="Proteomes" id="UP000559117">
    <property type="component" value="Unassembled WGS sequence"/>
</dbReference>
<feature type="domain" description="UspA" evidence="2">
    <location>
        <begin position="4"/>
        <end position="143"/>
    </location>
</feature>